<dbReference type="AlphaFoldDB" id="A0A8H5C6N4"/>
<feature type="compositionally biased region" description="Low complexity" evidence="1">
    <location>
        <begin position="84"/>
        <end position="95"/>
    </location>
</feature>
<feature type="compositionally biased region" description="Low complexity" evidence="1">
    <location>
        <begin position="1"/>
        <end position="13"/>
    </location>
</feature>
<comment type="caution">
    <text evidence="2">The sequence shown here is derived from an EMBL/GenBank/DDBJ whole genome shotgun (WGS) entry which is preliminary data.</text>
</comment>
<sequence length="561" mass="62541">MSENLPNSSEPSNPQHPNSLPLPEPTTPGHAAPSKKKKKKNNGSVAEEPSKESSRQHQDSPESETIDERESRPTKDLPRRRSRSNSASGSEEGNSQPGPNPAHGNYQVGEEDPFNPAPQPHQVERRFEIRGRHNSPMDQDDTQTPTRPRTRRPPSPIHLVHIDHESGNLILPNAYDSHGLPFEAEKNRLKWFTRRGPDPGCSFLNPKYTDSIFPFRGFPLSQLFDNVVPRQVAAIKNAPDRHLAVVPFDAGPAFIKDHPTFPHDVEAFMKSFRYEGLENITCIWAEAESKPPGYNKLYGKPWALIVYSPTGFPEDFRREVLYQGTYAFSETFAFSVMEFDPGYLFSPILCNFTGPSGADSLIRNDAQQINTALGTIKDVLRNTNAFFNLVHRLVGQGEESTPVAVYQNTVNWMNTLTLQYVETRNPHVPGTAVYQLTGLPIAQTPEDHALMCNIIRAASYPMAGGLLELKPKHGRLTCAHCKIDTHPAHACPFPDIPGWRGPCYEELDQNTPTDEGTRAPAYNRGRSSRGYRGGARSGAGGRGGRGRYRGRVNTRCGRPYY</sequence>
<feature type="region of interest" description="Disordered" evidence="1">
    <location>
        <begin position="509"/>
        <end position="561"/>
    </location>
</feature>
<proteinExistence type="predicted"/>
<dbReference type="EMBL" id="JAACJM010000231">
    <property type="protein sequence ID" value="KAF5336212.1"/>
    <property type="molecule type" value="Genomic_DNA"/>
</dbReference>
<dbReference type="Proteomes" id="UP000559256">
    <property type="component" value="Unassembled WGS sequence"/>
</dbReference>
<dbReference type="OrthoDB" id="2755229at2759"/>
<feature type="compositionally biased region" description="Basic and acidic residues" evidence="1">
    <location>
        <begin position="122"/>
        <end position="131"/>
    </location>
</feature>
<reference evidence="2 3" key="1">
    <citation type="journal article" date="2020" name="ISME J.">
        <title>Uncovering the hidden diversity of litter-decomposition mechanisms in mushroom-forming fungi.</title>
        <authorList>
            <person name="Floudas D."/>
            <person name="Bentzer J."/>
            <person name="Ahren D."/>
            <person name="Johansson T."/>
            <person name="Persson P."/>
            <person name="Tunlid A."/>
        </authorList>
    </citation>
    <scope>NUCLEOTIDE SEQUENCE [LARGE SCALE GENOMIC DNA]</scope>
    <source>
        <strain evidence="2 3">CBS 291.85</strain>
    </source>
</reference>
<evidence type="ECO:0000313" key="3">
    <source>
        <dbReference type="Proteomes" id="UP000559256"/>
    </source>
</evidence>
<organism evidence="2 3">
    <name type="scientific">Tetrapyrgos nigripes</name>
    <dbReference type="NCBI Taxonomy" id="182062"/>
    <lineage>
        <taxon>Eukaryota</taxon>
        <taxon>Fungi</taxon>
        <taxon>Dikarya</taxon>
        <taxon>Basidiomycota</taxon>
        <taxon>Agaricomycotina</taxon>
        <taxon>Agaricomycetes</taxon>
        <taxon>Agaricomycetidae</taxon>
        <taxon>Agaricales</taxon>
        <taxon>Marasmiineae</taxon>
        <taxon>Marasmiaceae</taxon>
        <taxon>Tetrapyrgos</taxon>
    </lineage>
</organism>
<evidence type="ECO:0000256" key="1">
    <source>
        <dbReference type="SAM" id="MobiDB-lite"/>
    </source>
</evidence>
<feature type="region of interest" description="Disordered" evidence="1">
    <location>
        <begin position="1"/>
        <end position="157"/>
    </location>
</feature>
<evidence type="ECO:0000313" key="2">
    <source>
        <dbReference type="EMBL" id="KAF5336212.1"/>
    </source>
</evidence>
<feature type="compositionally biased region" description="Basic and acidic residues" evidence="1">
    <location>
        <begin position="48"/>
        <end position="79"/>
    </location>
</feature>
<accession>A0A8H5C6N4</accession>
<gene>
    <name evidence="2" type="ORF">D9758_017780</name>
</gene>
<name>A0A8H5C6N4_9AGAR</name>
<keyword evidence="3" id="KW-1185">Reference proteome</keyword>
<protein>
    <submittedName>
        <fullName evidence="2">Uncharacterized protein</fullName>
    </submittedName>
</protein>
<feature type="compositionally biased region" description="Gly residues" evidence="1">
    <location>
        <begin position="531"/>
        <end position="543"/>
    </location>
</feature>